<dbReference type="AlphaFoldDB" id="A0A8H7VT09"/>
<comment type="caution">
    <text evidence="1">The sequence shown here is derived from an EMBL/GenBank/DDBJ whole genome shotgun (WGS) entry which is preliminary data.</text>
</comment>
<proteinExistence type="predicted"/>
<protein>
    <submittedName>
        <fullName evidence="1">Uncharacterized protein</fullName>
    </submittedName>
</protein>
<dbReference type="EMBL" id="JAEPRE010000209">
    <property type="protein sequence ID" value="KAG2230317.1"/>
    <property type="molecule type" value="Genomic_DNA"/>
</dbReference>
<keyword evidence="2" id="KW-1185">Reference proteome</keyword>
<evidence type="ECO:0000313" key="1">
    <source>
        <dbReference type="EMBL" id="KAG2230317.1"/>
    </source>
</evidence>
<name>A0A8H7VT09_9FUNG</name>
<accession>A0A8H7VT09</accession>
<evidence type="ECO:0000313" key="2">
    <source>
        <dbReference type="Proteomes" id="UP000613177"/>
    </source>
</evidence>
<feature type="non-terminal residue" evidence="1">
    <location>
        <position position="1"/>
    </location>
</feature>
<gene>
    <name evidence="1" type="ORF">INT48_002742</name>
</gene>
<dbReference type="Proteomes" id="UP000613177">
    <property type="component" value="Unassembled WGS sequence"/>
</dbReference>
<sequence>KKVNKIIDFIDQEKAKQKDKESDEYNLLSVIDIAIKNFPSYEREAKLSKSSHLRLFQQLLAPVFIKTDIISKDENTVCTAIQRMQIIHDAEIADGKHTDLLLASNIKEANEGEIEDIELCSIGFKKNQRT</sequence>
<reference evidence="1" key="1">
    <citation type="submission" date="2021-01" db="EMBL/GenBank/DDBJ databases">
        <title>Metabolic potential, ecology and presence of endohyphal bacteria is reflected in genomic diversity of Mucoromycotina.</title>
        <authorList>
            <person name="Muszewska A."/>
            <person name="Okrasinska A."/>
            <person name="Steczkiewicz K."/>
            <person name="Drgas O."/>
            <person name="Orlowska M."/>
            <person name="Perlinska-Lenart U."/>
            <person name="Aleksandrzak-Piekarczyk T."/>
            <person name="Szatraj K."/>
            <person name="Zielenkiewicz U."/>
            <person name="Pilsyk S."/>
            <person name="Malc E."/>
            <person name="Mieczkowski P."/>
            <person name="Kruszewska J.S."/>
            <person name="Biernat P."/>
            <person name="Pawlowska J."/>
        </authorList>
    </citation>
    <scope>NUCLEOTIDE SEQUENCE</scope>
    <source>
        <strain evidence="1">WA0000018081</strain>
    </source>
</reference>
<organism evidence="1 2">
    <name type="scientific">Thamnidium elegans</name>
    <dbReference type="NCBI Taxonomy" id="101142"/>
    <lineage>
        <taxon>Eukaryota</taxon>
        <taxon>Fungi</taxon>
        <taxon>Fungi incertae sedis</taxon>
        <taxon>Mucoromycota</taxon>
        <taxon>Mucoromycotina</taxon>
        <taxon>Mucoromycetes</taxon>
        <taxon>Mucorales</taxon>
        <taxon>Mucorineae</taxon>
        <taxon>Mucoraceae</taxon>
        <taxon>Thamnidium</taxon>
    </lineage>
</organism>